<organism evidence="2 3">
    <name type="scientific">Citrus x changshan-huyou</name>
    <dbReference type="NCBI Taxonomy" id="2935761"/>
    <lineage>
        <taxon>Eukaryota</taxon>
        <taxon>Viridiplantae</taxon>
        <taxon>Streptophyta</taxon>
        <taxon>Embryophyta</taxon>
        <taxon>Tracheophyta</taxon>
        <taxon>Spermatophyta</taxon>
        <taxon>Magnoliopsida</taxon>
        <taxon>eudicotyledons</taxon>
        <taxon>Gunneridae</taxon>
        <taxon>Pentapetalae</taxon>
        <taxon>rosids</taxon>
        <taxon>malvids</taxon>
        <taxon>Sapindales</taxon>
        <taxon>Rutaceae</taxon>
        <taxon>Aurantioideae</taxon>
        <taxon>Citrus</taxon>
    </lineage>
</organism>
<dbReference type="AlphaFoldDB" id="A0AAP0Q7Q3"/>
<gene>
    <name evidence="2" type="ORF">WN944_026906</name>
</gene>
<accession>A0AAP0Q7Q3</accession>
<protein>
    <submittedName>
        <fullName evidence="2">Uncharacterized protein</fullName>
    </submittedName>
</protein>
<feature type="region of interest" description="Disordered" evidence="1">
    <location>
        <begin position="67"/>
        <end position="110"/>
    </location>
</feature>
<evidence type="ECO:0000256" key="1">
    <source>
        <dbReference type="SAM" id="MobiDB-lite"/>
    </source>
</evidence>
<comment type="caution">
    <text evidence="2">The sequence shown here is derived from an EMBL/GenBank/DDBJ whole genome shotgun (WGS) entry which is preliminary data.</text>
</comment>
<feature type="compositionally biased region" description="Basic and acidic residues" evidence="1">
    <location>
        <begin position="67"/>
        <end position="83"/>
    </location>
</feature>
<dbReference type="EMBL" id="JBCGBO010000025">
    <property type="protein sequence ID" value="KAK9174902.1"/>
    <property type="molecule type" value="Genomic_DNA"/>
</dbReference>
<evidence type="ECO:0000313" key="3">
    <source>
        <dbReference type="Proteomes" id="UP001428341"/>
    </source>
</evidence>
<keyword evidence="3" id="KW-1185">Reference proteome</keyword>
<dbReference type="Proteomes" id="UP001428341">
    <property type="component" value="Unassembled WGS sequence"/>
</dbReference>
<proteinExistence type="predicted"/>
<name>A0AAP0Q7Q3_9ROSI</name>
<sequence length="110" mass="12132">MKHLEAFSSNPNVVELDPAFGDIPSHLERYVQFLGEHMIPKDGTKMSGQSLLESVIRAIRAFGDDEAAKKATEEDSQDIKNLNKEVLPSTDPLTLPEPTSQTIKEVNPSV</sequence>
<evidence type="ECO:0000313" key="2">
    <source>
        <dbReference type="EMBL" id="KAK9174902.1"/>
    </source>
</evidence>
<feature type="compositionally biased region" description="Polar residues" evidence="1">
    <location>
        <begin position="97"/>
        <end position="110"/>
    </location>
</feature>
<reference evidence="2 3" key="1">
    <citation type="submission" date="2024-05" db="EMBL/GenBank/DDBJ databases">
        <title>Haplotype-resolved chromosome-level genome assembly of Huyou (Citrus changshanensis).</title>
        <authorList>
            <person name="Miao C."/>
            <person name="Chen W."/>
            <person name="Wu Y."/>
            <person name="Wang L."/>
            <person name="Zhao S."/>
            <person name="Grierson D."/>
            <person name="Xu C."/>
            <person name="Chen K."/>
        </authorList>
    </citation>
    <scope>NUCLEOTIDE SEQUENCE [LARGE SCALE GENOMIC DNA]</scope>
    <source>
        <strain evidence="2">01-14</strain>
        <tissue evidence="2">Leaf</tissue>
    </source>
</reference>